<evidence type="ECO:0000259" key="4">
    <source>
        <dbReference type="Pfam" id="PF06839"/>
    </source>
</evidence>
<evidence type="ECO:0000256" key="1">
    <source>
        <dbReference type="ARBA" id="ARBA00022723"/>
    </source>
</evidence>
<accession>A0ABC8KH60</accession>
<evidence type="ECO:0000256" key="3">
    <source>
        <dbReference type="ARBA" id="ARBA00022833"/>
    </source>
</evidence>
<protein>
    <recommendedName>
        <fullName evidence="4">GRF-type domain-containing protein</fullName>
    </recommendedName>
</protein>
<evidence type="ECO:0000256" key="2">
    <source>
        <dbReference type="ARBA" id="ARBA00022771"/>
    </source>
</evidence>
<name>A0ABC8KH60_ERUVS</name>
<reference evidence="5 6" key="1">
    <citation type="submission" date="2022-03" db="EMBL/GenBank/DDBJ databases">
        <authorList>
            <person name="Macdonald S."/>
            <person name="Ahmed S."/>
            <person name="Newling K."/>
        </authorList>
    </citation>
    <scope>NUCLEOTIDE SEQUENCE [LARGE SCALE GENOMIC DNA]</scope>
</reference>
<dbReference type="AlphaFoldDB" id="A0ABC8KH60"/>
<proteinExistence type="predicted"/>
<keyword evidence="2" id="KW-0863">Zinc-finger</keyword>
<dbReference type="Proteomes" id="UP001642260">
    <property type="component" value="Unassembled WGS sequence"/>
</dbReference>
<gene>
    <name evidence="5" type="ORF">ERUC_LOCUS20688</name>
</gene>
<evidence type="ECO:0000313" key="5">
    <source>
        <dbReference type="EMBL" id="CAH8354933.1"/>
    </source>
</evidence>
<keyword evidence="6" id="KW-1185">Reference proteome</keyword>
<keyword evidence="1" id="KW-0479">Metal-binding</keyword>
<keyword evidence="3" id="KW-0862">Zinc</keyword>
<organism evidence="5 6">
    <name type="scientific">Eruca vesicaria subsp. sativa</name>
    <name type="common">Garden rocket</name>
    <name type="synonym">Eruca sativa</name>
    <dbReference type="NCBI Taxonomy" id="29727"/>
    <lineage>
        <taxon>Eukaryota</taxon>
        <taxon>Viridiplantae</taxon>
        <taxon>Streptophyta</taxon>
        <taxon>Embryophyta</taxon>
        <taxon>Tracheophyta</taxon>
        <taxon>Spermatophyta</taxon>
        <taxon>Magnoliopsida</taxon>
        <taxon>eudicotyledons</taxon>
        <taxon>Gunneridae</taxon>
        <taxon>Pentapetalae</taxon>
        <taxon>rosids</taxon>
        <taxon>malvids</taxon>
        <taxon>Brassicales</taxon>
        <taxon>Brassicaceae</taxon>
        <taxon>Brassiceae</taxon>
        <taxon>Eruca</taxon>
    </lineage>
</organism>
<feature type="domain" description="GRF-type" evidence="4">
    <location>
        <begin position="13"/>
        <end position="38"/>
    </location>
</feature>
<evidence type="ECO:0000313" key="6">
    <source>
        <dbReference type="Proteomes" id="UP001642260"/>
    </source>
</evidence>
<dbReference type="InterPro" id="IPR010666">
    <property type="entry name" value="Znf_GRF"/>
</dbReference>
<comment type="caution">
    <text evidence="5">The sequence shown here is derived from an EMBL/GenBank/DDBJ whole genome shotgun (WGS) entry which is preliminary data.</text>
</comment>
<sequence>MGMELGPGILRRCPCGELAVVLTSKTKKNPGRRLYRCGELGALSIKHSVMANELIEIKEQLEDMKKHITEIVEVVAALSKKIRK</sequence>
<dbReference type="EMBL" id="CAKOAT010200377">
    <property type="protein sequence ID" value="CAH8354933.1"/>
    <property type="molecule type" value="Genomic_DNA"/>
</dbReference>
<dbReference type="GO" id="GO:0008270">
    <property type="term" value="F:zinc ion binding"/>
    <property type="evidence" value="ECO:0007669"/>
    <property type="project" value="UniProtKB-KW"/>
</dbReference>
<dbReference type="Pfam" id="PF06839">
    <property type="entry name" value="Zn_ribbon_GRF"/>
    <property type="match status" value="1"/>
</dbReference>